<dbReference type="PANTHER" id="PTHR34216">
    <property type="match status" value="1"/>
</dbReference>
<sequence>MKKLKDTVFNAMESVGGFRVARYIARDNPKILMYHRIIDHPQVPAITPSEFERQLDYLKAHFNVQPVEQLIANRIAGKNDKNAIAITFDDGHADFYDTAWPLLKKYELPASLYVTTGFVDNQCWLWPDLLRHILWETPLATVSDKHLPTLPLAKADLPKTWNTIASHCLTLASDARIDYIKQLAGRLQVSTEAKPTAPFNAVTWDNLRDMQNQGLIVGSHTVSHRILSSLDHKDLANELTTSKMRIEKELGITVNGICYPNGMTKDISKTVEDASNECGYQFGLVAYPANAQATNPMHQGRWAAPKSFKLFKRLVNGITRDGNPTGQHV</sequence>
<dbReference type="GO" id="GO:0005975">
    <property type="term" value="P:carbohydrate metabolic process"/>
    <property type="evidence" value="ECO:0007669"/>
    <property type="project" value="InterPro"/>
</dbReference>
<proteinExistence type="predicted"/>
<dbReference type="SUPFAM" id="SSF88713">
    <property type="entry name" value="Glycoside hydrolase/deacetylase"/>
    <property type="match status" value="1"/>
</dbReference>
<dbReference type="Gene3D" id="3.20.20.370">
    <property type="entry name" value="Glycoside hydrolase/deacetylase"/>
    <property type="match status" value="1"/>
</dbReference>
<dbReference type="InterPro" id="IPR002509">
    <property type="entry name" value="NODB_dom"/>
</dbReference>
<dbReference type="PANTHER" id="PTHR34216:SF3">
    <property type="entry name" value="POLY-BETA-1,6-N-ACETYL-D-GLUCOSAMINE N-DEACETYLASE"/>
    <property type="match status" value="1"/>
</dbReference>
<evidence type="ECO:0000313" key="5">
    <source>
        <dbReference type="Proteomes" id="UP000559987"/>
    </source>
</evidence>
<dbReference type="EMBL" id="JACHXZ010000005">
    <property type="protein sequence ID" value="MBB3170089.1"/>
    <property type="molecule type" value="Genomic_DNA"/>
</dbReference>
<dbReference type="RefSeq" id="WP_183911585.1">
    <property type="nucleotide sequence ID" value="NZ_JACHXZ010000005.1"/>
</dbReference>
<dbReference type="InterPro" id="IPR051398">
    <property type="entry name" value="Polysacch_Deacetylase"/>
</dbReference>
<reference evidence="4 5" key="1">
    <citation type="submission" date="2020-08" db="EMBL/GenBank/DDBJ databases">
        <title>Genomic Encyclopedia of Type Strains, Phase III (KMG-III): the genomes of soil and plant-associated and newly described type strains.</title>
        <authorList>
            <person name="Whitman W."/>
        </authorList>
    </citation>
    <scope>NUCLEOTIDE SEQUENCE [LARGE SCALE GENOMIC DNA]</scope>
    <source>
        <strain evidence="4 5">CECT 8571</strain>
    </source>
</reference>
<feature type="domain" description="NodB homology" evidence="3">
    <location>
        <begin position="82"/>
        <end position="329"/>
    </location>
</feature>
<dbReference type="Proteomes" id="UP000559987">
    <property type="component" value="Unassembled WGS sequence"/>
</dbReference>
<evidence type="ECO:0000256" key="1">
    <source>
        <dbReference type="ARBA" id="ARBA00004613"/>
    </source>
</evidence>
<gene>
    <name evidence="4" type="ORF">FHS30_003306</name>
</gene>
<evidence type="ECO:0000313" key="4">
    <source>
        <dbReference type="EMBL" id="MBB3170089.1"/>
    </source>
</evidence>
<comment type="caution">
    <text evidence="4">The sequence shown here is derived from an EMBL/GenBank/DDBJ whole genome shotgun (WGS) entry which is preliminary data.</text>
</comment>
<dbReference type="InterPro" id="IPR011330">
    <property type="entry name" value="Glyco_hydro/deAcase_b/a-brl"/>
</dbReference>
<dbReference type="GO" id="GO:0005576">
    <property type="term" value="C:extracellular region"/>
    <property type="evidence" value="ECO:0007669"/>
    <property type="project" value="UniProtKB-SubCell"/>
</dbReference>
<dbReference type="PROSITE" id="PS51677">
    <property type="entry name" value="NODB"/>
    <property type="match status" value="1"/>
</dbReference>
<name>A0A839UUH8_9GAMM</name>
<dbReference type="Pfam" id="PF01522">
    <property type="entry name" value="Polysacc_deac_1"/>
    <property type="match status" value="1"/>
</dbReference>
<dbReference type="AlphaFoldDB" id="A0A839UUH8"/>
<evidence type="ECO:0000259" key="3">
    <source>
        <dbReference type="PROSITE" id="PS51677"/>
    </source>
</evidence>
<evidence type="ECO:0000256" key="2">
    <source>
        <dbReference type="ARBA" id="ARBA00022729"/>
    </source>
</evidence>
<dbReference type="GO" id="GO:0016810">
    <property type="term" value="F:hydrolase activity, acting on carbon-nitrogen (but not peptide) bonds"/>
    <property type="evidence" value="ECO:0007669"/>
    <property type="project" value="InterPro"/>
</dbReference>
<accession>A0A839UUH8</accession>
<dbReference type="CDD" id="cd10918">
    <property type="entry name" value="CE4_NodB_like_5s_6s"/>
    <property type="match status" value="1"/>
</dbReference>
<protein>
    <submittedName>
        <fullName evidence="4">Peptidoglycan/xylan/chitin deacetylase (PgdA/CDA1 family)</fullName>
    </submittedName>
</protein>
<comment type="subcellular location">
    <subcellularLocation>
        <location evidence="1">Secreted</location>
    </subcellularLocation>
</comment>
<organism evidence="4 5">
    <name type="scientific">Simiduia aestuariiviva</name>
    <dbReference type="NCBI Taxonomy" id="1510459"/>
    <lineage>
        <taxon>Bacteria</taxon>
        <taxon>Pseudomonadati</taxon>
        <taxon>Pseudomonadota</taxon>
        <taxon>Gammaproteobacteria</taxon>
        <taxon>Cellvibrionales</taxon>
        <taxon>Cellvibrionaceae</taxon>
        <taxon>Simiduia</taxon>
    </lineage>
</organism>
<keyword evidence="5" id="KW-1185">Reference proteome</keyword>
<keyword evidence="2" id="KW-0732">Signal</keyword>